<feature type="region of interest" description="Disordered" evidence="9">
    <location>
        <begin position="201"/>
        <end position="243"/>
    </location>
</feature>
<gene>
    <name evidence="11" type="ORF">RD792_003804</name>
</gene>
<dbReference type="Gene3D" id="3.90.79.10">
    <property type="entry name" value="Nucleoside Triphosphate Pyrophosphohydrolase"/>
    <property type="match status" value="1"/>
</dbReference>
<evidence type="ECO:0000259" key="10">
    <source>
        <dbReference type="Pfam" id="PF04535"/>
    </source>
</evidence>
<name>A0ABR0DFR7_9LAMI</name>
<evidence type="ECO:0000256" key="4">
    <source>
        <dbReference type="ARBA" id="ARBA00022475"/>
    </source>
</evidence>
<accession>A0ABR0DFR7</accession>
<organism evidence="11 12">
    <name type="scientific">Penstemon davidsonii</name>
    <dbReference type="NCBI Taxonomy" id="160366"/>
    <lineage>
        <taxon>Eukaryota</taxon>
        <taxon>Viridiplantae</taxon>
        <taxon>Streptophyta</taxon>
        <taxon>Embryophyta</taxon>
        <taxon>Tracheophyta</taxon>
        <taxon>Spermatophyta</taxon>
        <taxon>Magnoliopsida</taxon>
        <taxon>eudicotyledons</taxon>
        <taxon>Gunneridae</taxon>
        <taxon>Pentapetalae</taxon>
        <taxon>asterids</taxon>
        <taxon>lamiids</taxon>
        <taxon>Lamiales</taxon>
        <taxon>Plantaginaceae</taxon>
        <taxon>Cheloneae</taxon>
        <taxon>Penstemon</taxon>
    </lineage>
</organism>
<reference evidence="11 12" key="1">
    <citation type="journal article" date="2023" name="bioRxiv">
        <title>Genome report: Whole genome sequence and annotation of Penstemon davidsonii.</title>
        <authorList>
            <person name="Ostevik K.L."/>
            <person name="Alabady M."/>
            <person name="Zhang M."/>
            <person name="Rausher M.D."/>
        </authorList>
    </citation>
    <scope>NUCLEOTIDE SEQUENCE [LARGE SCALE GENOMIC DNA]</scope>
    <source>
        <strain evidence="11">DNT005</strain>
        <tissue evidence="11">Whole leaf</tissue>
    </source>
</reference>
<feature type="transmembrane region" description="Helical" evidence="8">
    <location>
        <begin position="114"/>
        <end position="137"/>
    </location>
</feature>
<evidence type="ECO:0000256" key="8">
    <source>
        <dbReference type="RuleBase" id="RU361233"/>
    </source>
</evidence>
<keyword evidence="12" id="KW-1185">Reference proteome</keyword>
<dbReference type="InterPro" id="IPR006702">
    <property type="entry name" value="CASP_dom"/>
</dbReference>
<comment type="caution">
    <text evidence="8">Lacks conserved residue(s) required for the propagation of feature annotation.</text>
</comment>
<feature type="transmembrane region" description="Helical" evidence="8">
    <location>
        <begin position="26"/>
        <end position="48"/>
    </location>
</feature>
<keyword evidence="7 8" id="KW-0472">Membrane</keyword>
<evidence type="ECO:0000313" key="11">
    <source>
        <dbReference type="EMBL" id="KAK4488062.1"/>
    </source>
</evidence>
<comment type="caution">
    <text evidence="11">The sequence shown here is derived from an EMBL/GenBank/DDBJ whole genome shotgun (WGS) entry which is preliminary data.</text>
</comment>
<dbReference type="InterPro" id="IPR044173">
    <property type="entry name" value="CASPL"/>
</dbReference>
<feature type="domain" description="Casparian strip membrane protein" evidence="10">
    <location>
        <begin position="22"/>
        <end position="175"/>
    </location>
</feature>
<dbReference type="PANTHER" id="PTHR36488">
    <property type="entry name" value="CASP-LIKE PROTEIN 1U1"/>
    <property type="match status" value="1"/>
</dbReference>
<dbReference type="NCBIfam" id="TIGR01569">
    <property type="entry name" value="A_tha_TIGR01569"/>
    <property type="match status" value="1"/>
</dbReference>
<evidence type="ECO:0000256" key="6">
    <source>
        <dbReference type="ARBA" id="ARBA00022989"/>
    </source>
</evidence>
<comment type="subunit">
    <text evidence="3 8">Homodimer and heterodimers.</text>
</comment>
<dbReference type="EMBL" id="JAYDYQ010001088">
    <property type="protein sequence ID" value="KAK4488062.1"/>
    <property type="molecule type" value="Genomic_DNA"/>
</dbReference>
<keyword evidence="5 8" id="KW-0812">Transmembrane</keyword>
<evidence type="ECO:0000256" key="2">
    <source>
        <dbReference type="ARBA" id="ARBA00007651"/>
    </source>
</evidence>
<keyword evidence="6 8" id="KW-1133">Transmembrane helix</keyword>
<evidence type="ECO:0000256" key="9">
    <source>
        <dbReference type="SAM" id="MobiDB-lite"/>
    </source>
</evidence>
<dbReference type="Proteomes" id="UP001291926">
    <property type="component" value="Unassembled WGS sequence"/>
</dbReference>
<dbReference type="Pfam" id="PF04535">
    <property type="entry name" value="CASP_dom"/>
    <property type="match status" value="1"/>
</dbReference>
<feature type="transmembrane region" description="Helical" evidence="8">
    <location>
        <begin position="167"/>
        <end position="187"/>
    </location>
</feature>
<protein>
    <recommendedName>
        <fullName evidence="8">CASP-like protein</fullName>
    </recommendedName>
</protein>
<dbReference type="PANTHER" id="PTHR36488:SF8">
    <property type="entry name" value="CASP-LIKE PROTEIN 1U1"/>
    <property type="match status" value="1"/>
</dbReference>
<evidence type="ECO:0000256" key="7">
    <source>
        <dbReference type="ARBA" id="ARBA00023136"/>
    </source>
</evidence>
<proteinExistence type="inferred from homology"/>
<comment type="similarity">
    <text evidence="2 8">Belongs to the Casparian strip membrane proteins (CASP) family.</text>
</comment>
<keyword evidence="4 8" id="KW-1003">Cell membrane</keyword>
<evidence type="ECO:0000256" key="3">
    <source>
        <dbReference type="ARBA" id="ARBA00011489"/>
    </source>
</evidence>
<dbReference type="InterPro" id="IPR006459">
    <property type="entry name" value="CASP/CASPL"/>
</dbReference>
<feature type="transmembrane region" description="Helical" evidence="8">
    <location>
        <begin position="55"/>
        <end position="73"/>
    </location>
</feature>
<feature type="transmembrane region" description="Helical" evidence="8">
    <location>
        <begin position="79"/>
        <end position="102"/>
    </location>
</feature>
<evidence type="ECO:0000313" key="12">
    <source>
        <dbReference type="Proteomes" id="UP001291926"/>
    </source>
</evidence>
<evidence type="ECO:0000256" key="1">
    <source>
        <dbReference type="ARBA" id="ARBA00004651"/>
    </source>
</evidence>
<sequence length="286" mass="31265">MASEGVEKLPEVGHEQVPVVRSKVDWLVPVLRLLAFFATLSATLVMALNKETKTIVVATIGTVPIQATLTAKFQHTPAFVFFVIVNGNASLHNLLMLVVNFVWKKFDSKGLVPLAIASLDLMNVVIVSGGVSAAAFMGQLGRDGNSHARWNKICDKFETYCNHGSGAIIASFIGLTLMISISTISLVRLRNTYNKIVLNSSVDRSQPNPDHPTHQPKRFPGQRRPGEEFPCRRRPGIGDPRTATGITAGVVSYMDIDSREVLFCYDLKLPEGIIPVKEDGEVEALN</sequence>
<evidence type="ECO:0000256" key="5">
    <source>
        <dbReference type="ARBA" id="ARBA00022692"/>
    </source>
</evidence>
<comment type="subcellular location">
    <subcellularLocation>
        <location evidence="1 8">Cell membrane</location>
        <topology evidence="1 8">Multi-pass membrane protein</topology>
    </subcellularLocation>
</comment>